<feature type="compositionally biased region" description="Low complexity" evidence="1">
    <location>
        <begin position="434"/>
        <end position="461"/>
    </location>
</feature>
<feature type="compositionally biased region" description="Low complexity" evidence="1">
    <location>
        <begin position="271"/>
        <end position="299"/>
    </location>
</feature>
<reference evidence="5 6" key="1">
    <citation type="submission" date="2023-05" db="EMBL/GenBank/DDBJ databases">
        <title>Draft genome sequence of Streptomyces sp. B-S-A12 isolated from a cave soil in Thailand.</title>
        <authorList>
            <person name="Chamroensaksri N."/>
            <person name="Muangham S."/>
        </authorList>
    </citation>
    <scope>NUCLEOTIDE SEQUENCE [LARGE SCALE GENOMIC DNA]</scope>
    <source>
        <strain evidence="5 6">B-S-A12</strain>
    </source>
</reference>
<feature type="transmembrane region" description="Helical" evidence="2">
    <location>
        <begin position="109"/>
        <end position="132"/>
    </location>
</feature>
<dbReference type="InterPro" id="IPR028908">
    <property type="entry name" value="Tox-PL_dom"/>
</dbReference>
<feature type="compositionally biased region" description="Low complexity" evidence="1">
    <location>
        <begin position="539"/>
        <end position="566"/>
    </location>
</feature>
<feature type="compositionally biased region" description="Basic and acidic residues" evidence="1">
    <location>
        <begin position="734"/>
        <end position="746"/>
    </location>
</feature>
<feature type="region of interest" description="Disordered" evidence="1">
    <location>
        <begin position="232"/>
        <end position="746"/>
    </location>
</feature>
<proteinExistence type="predicted"/>
<dbReference type="Pfam" id="PF15644">
    <property type="entry name" value="Gln_amidase"/>
    <property type="match status" value="1"/>
</dbReference>
<evidence type="ECO:0000259" key="4">
    <source>
        <dbReference type="Pfam" id="PF25547"/>
    </source>
</evidence>
<feature type="compositionally biased region" description="Low complexity" evidence="1">
    <location>
        <begin position="381"/>
        <end position="393"/>
    </location>
</feature>
<feature type="compositionally biased region" description="Pro residues" evidence="1">
    <location>
        <begin position="572"/>
        <end position="590"/>
    </location>
</feature>
<dbReference type="InterPro" id="IPR057746">
    <property type="entry name" value="CpnT-like_N"/>
</dbReference>
<keyword evidence="2" id="KW-0472">Membrane</keyword>
<feature type="compositionally biased region" description="Polar residues" evidence="1">
    <location>
        <begin position="394"/>
        <end position="427"/>
    </location>
</feature>
<organism evidence="5 6">
    <name type="scientific">Streptomyces luteolus</name>
    <dbReference type="NCBI Taxonomy" id="3043615"/>
    <lineage>
        <taxon>Bacteria</taxon>
        <taxon>Bacillati</taxon>
        <taxon>Actinomycetota</taxon>
        <taxon>Actinomycetes</taxon>
        <taxon>Kitasatosporales</taxon>
        <taxon>Streptomycetaceae</taxon>
        <taxon>Streptomyces</taxon>
    </lineage>
</organism>
<name>A0ABT6SYS9_9ACTN</name>
<feature type="region of interest" description="Disordered" evidence="1">
    <location>
        <begin position="811"/>
        <end position="922"/>
    </location>
</feature>
<evidence type="ECO:0000256" key="1">
    <source>
        <dbReference type="SAM" id="MobiDB-lite"/>
    </source>
</evidence>
<accession>A0ABT6SYS9</accession>
<protein>
    <submittedName>
        <fullName evidence="5">Toxin glutamine deamidase domain-containing protein</fullName>
    </submittedName>
</protein>
<keyword evidence="2" id="KW-0812">Transmembrane</keyword>
<dbReference type="Pfam" id="PF25547">
    <property type="entry name" value="WXG100_2"/>
    <property type="match status" value="1"/>
</dbReference>
<feature type="compositionally biased region" description="Polar residues" evidence="1">
    <location>
        <begin position="635"/>
        <end position="645"/>
    </location>
</feature>
<dbReference type="Proteomes" id="UP001237105">
    <property type="component" value="Unassembled WGS sequence"/>
</dbReference>
<keyword evidence="2" id="KW-1133">Transmembrane helix</keyword>
<evidence type="ECO:0000313" key="6">
    <source>
        <dbReference type="Proteomes" id="UP001237105"/>
    </source>
</evidence>
<feature type="compositionally biased region" description="Low complexity" evidence="1">
    <location>
        <begin position="343"/>
        <end position="373"/>
    </location>
</feature>
<sequence length="1236" mass="128609">MLPDELEWVLEMLGFTWPTADEDKLVQSAEVWEKFAQDVTDLRANANTSASTVMSHNTGDSIDKFKKTYDKFDTGGDGYLQDAAQAATIIAFALRGAAMLVITCKIAVIVQLIALAIQIIAAAAASIVTFGLSNAASMAATAITRITVRQILDALKDALVEAIIECMKEPAVSALEAMVTDLTRQAVNVGFGAQSGIDVAATVKAGAEGGWEAIKQTPQTFMESVRDSLGSKAGGNIRNGAENYANNGPLGNNSSLPNGNPGSDSAAPDASNPTSDQSSSDSPTSDSTSESSTDSNGPSVSSTVSADIGNDGPSGPDLGDGPGSDSPSNSDRPSLGDFDDNSGSDNSPSSGSNPSSDSGPGASPGGNNSNPGGITSPNAQTAPTPSPSNTTPSGNDGRSIGTQVDSLAASAPTQTNSAPPPSTSDNSAPRGDGNHSMPTSPNSPSNNDSGPRNNPSNQGSTSSGGGTATSPNPSSSAPPRNNPSAPPGTSPGGPPPSSPSPSNPGPASTPRPNPGDGAGSTPGGRPSVPQQGGPVHVAPSPSTPHNSPGNSPGNTPGNPGTPNSPGQQSAPNTPPQTPANNPPQQQPTPVPVAVHTVTTTPAPTPQAAPDNTSQQPGANNNNDTTNNKDDDSKSEPTPASSTRDNTPPGGVNDPSRTEQNALENSVPRDENGDPTRPPNPNDGNWVERINGDGRDAPGRNNNCVDTALSTVDTYAGNPTAAGARTPDLDADGNPSDRGERGGRDRIENTLGARFNDMGNGRDAYNRLENTLRNSGHGSQAVIITQDANGRAHAWNAVNHNGKITYIDAQTGQRSPHPLHSGKNGVFAIPLDSDRRPVTPNTGGQSRSDTTRDSGRNGAETSGSTERRPAAEPAGQSKEPLQDTSNDDPDHPKNDPERKNHSRLPEREPDDAKHYGMEPMPDQAELRRTNDVRQVGMDHVHGQLNKWLNPRTDDEGNLITDENGNPRIPLVEAMEACRPPQGDGPNHEPNVLRHDDLSDLLPGFNDMHPGERGAVVASLARLSHNFHASHAVGASPEHTPGYESRGEQAHATAQWKAAHRDDADLKQAIKDEFGKSGIKGALSGSGLHRPDFTGRNYAAVEVYDPASKKISYMVDSSYPNPDGKHSEKNLLDYLNTVNEGRADGKKYEPLSMFSDREPCGKGSGYANCSNLLSTKLPGVDIFYGTGYRKEVDIAEEDKGDVPKEGHKKRFDKDLAKNLAALGKVWVRARSESASNSQ</sequence>
<dbReference type="EMBL" id="JASCIS010000019">
    <property type="protein sequence ID" value="MDI3420749.1"/>
    <property type="molecule type" value="Genomic_DNA"/>
</dbReference>
<evidence type="ECO:0000259" key="3">
    <source>
        <dbReference type="Pfam" id="PF15644"/>
    </source>
</evidence>
<evidence type="ECO:0000313" key="5">
    <source>
        <dbReference type="EMBL" id="MDI3420749.1"/>
    </source>
</evidence>
<feature type="compositionally biased region" description="Low complexity" evidence="1">
    <location>
        <begin position="309"/>
        <end position="336"/>
    </location>
</feature>
<keyword evidence="6" id="KW-1185">Reference proteome</keyword>
<feature type="compositionally biased region" description="Basic and acidic residues" evidence="1">
    <location>
        <begin position="887"/>
        <end position="915"/>
    </location>
</feature>
<evidence type="ECO:0000256" key="2">
    <source>
        <dbReference type="SAM" id="Phobius"/>
    </source>
</evidence>
<feature type="compositionally biased region" description="Low complexity" evidence="1">
    <location>
        <begin position="468"/>
        <end position="479"/>
    </location>
</feature>
<comment type="caution">
    <text evidence="5">The sequence shown here is derived from an EMBL/GenBank/DDBJ whole genome shotgun (WGS) entry which is preliminary data.</text>
</comment>
<feature type="domain" description="Outer membrane channel protein CpnT-like N-terminal" evidence="4">
    <location>
        <begin position="6"/>
        <end position="146"/>
    </location>
</feature>
<feature type="compositionally biased region" description="Polar residues" evidence="1">
    <location>
        <begin position="699"/>
        <end position="712"/>
    </location>
</feature>
<feature type="compositionally biased region" description="Pro residues" evidence="1">
    <location>
        <begin position="480"/>
        <end position="513"/>
    </location>
</feature>
<feature type="compositionally biased region" description="Low complexity" evidence="1">
    <location>
        <begin position="591"/>
        <end position="612"/>
    </location>
</feature>
<feature type="transmembrane region" description="Helical" evidence="2">
    <location>
        <begin position="83"/>
        <end position="102"/>
    </location>
</feature>
<feature type="region of interest" description="Disordered" evidence="1">
    <location>
        <begin position="1030"/>
        <end position="1050"/>
    </location>
</feature>
<feature type="compositionally biased region" description="Polar residues" evidence="1">
    <location>
        <begin position="838"/>
        <end position="847"/>
    </location>
</feature>
<feature type="domain" description="Tox-PL" evidence="3">
    <location>
        <begin position="701"/>
        <end position="811"/>
    </location>
</feature>
<gene>
    <name evidence="5" type="ORF">QIT00_19690</name>
</gene>
<feature type="compositionally biased region" description="Low complexity" evidence="1">
    <location>
        <begin position="246"/>
        <end position="263"/>
    </location>
</feature>
<dbReference type="RefSeq" id="WP_282536625.1">
    <property type="nucleotide sequence ID" value="NZ_JASCIS010000019.1"/>
</dbReference>